<dbReference type="OrthoDB" id="665981at2"/>
<dbReference type="InterPro" id="IPR039425">
    <property type="entry name" value="RNA_pol_sigma-70-like"/>
</dbReference>
<reference evidence="7" key="1">
    <citation type="submission" date="2019-08" db="EMBL/GenBank/DDBJ databases">
        <title>Comparative genome analysis confer to the adaptation heavy metal polluted environment.</title>
        <authorList>
            <person name="Li Y."/>
        </authorList>
    </citation>
    <scope>NUCLEOTIDE SEQUENCE [LARGE SCALE GENOMIC DNA]</scope>
    <source>
        <strain evidence="7">P1</strain>
    </source>
</reference>
<keyword evidence="4" id="KW-0804">Transcription</keyword>
<proteinExistence type="inferred from homology"/>
<evidence type="ECO:0000256" key="1">
    <source>
        <dbReference type="ARBA" id="ARBA00010641"/>
    </source>
</evidence>
<dbReference type="Pfam" id="PF08281">
    <property type="entry name" value="Sigma70_r4_2"/>
    <property type="match status" value="1"/>
</dbReference>
<gene>
    <name evidence="7" type="ORF">DEO27_000420</name>
</gene>
<comment type="similarity">
    <text evidence="1">Belongs to the sigma-70 factor family. ECF subfamily.</text>
</comment>
<dbReference type="InterPro" id="IPR014284">
    <property type="entry name" value="RNA_pol_sigma-70_dom"/>
</dbReference>
<dbReference type="InterPro" id="IPR007627">
    <property type="entry name" value="RNA_pol_sigma70_r2"/>
</dbReference>
<dbReference type="InterPro" id="IPR036388">
    <property type="entry name" value="WH-like_DNA-bd_sf"/>
</dbReference>
<evidence type="ECO:0000256" key="3">
    <source>
        <dbReference type="ARBA" id="ARBA00023082"/>
    </source>
</evidence>
<dbReference type="GO" id="GO:0006352">
    <property type="term" value="P:DNA-templated transcription initiation"/>
    <property type="evidence" value="ECO:0007669"/>
    <property type="project" value="InterPro"/>
</dbReference>
<evidence type="ECO:0000256" key="4">
    <source>
        <dbReference type="ARBA" id="ARBA00023163"/>
    </source>
</evidence>
<protein>
    <submittedName>
        <fullName evidence="7">RNA polymerase sigma-70 factor</fullName>
    </submittedName>
</protein>
<keyword evidence="3" id="KW-0731">Sigma factor</keyword>
<evidence type="ECO:0000259" key="6">
    <source>
        <dbReference type="Pfam" id="PF08281"/>
    </source>
</evidence>
<dbReference type="Pfam" id="PF04542">
    <property type="entry name" value="Sigma70_r2"/>
    <property type="match status" value="1"/>
</dbReference>
<dbReference type="NCBIfam" id="TIGR02985">
    <property type="entry name" value="Sig70_bacteroi1"/>
    <property type="match status" value="1"/>
</dbReference>
<evidence type="ECO:0000259" key="5">
    <source>
        <dbReference type="Pfam" id="PF04542"/>
    </source>
</evidence>
<dbReference type="AlphaFoldDB" id="A0A5C1HSK9"/>
<dbReference type="InterPro" id="IPR013325">
    <property type="entry name" value="RNA_pol_sigma_r2"/>
</dbReference>
<evidence type="ECO:0000256" key="2">
    <source>
        <dbReference type="ARBA" id="ARBA00023015"/>
    </source>
</evidence>
<feature type="domain" description="RNA polymerase sigma-70 region 2" evidence="5">
    <location>
        <begin position="28"/>
        <end position="92"/>
    </location>
</feature>
<name>A0A5C1HSK9_9SPHI</name>
<evidence type="ECO:0000313" key="8">
    <source>
        <dbReference type="Proteomes" id="UP000251402"/>
    </source>
</evidence>
<dbReference type="RefSeq" id="WP_112573433.1">
    <property type="nucleotide sequence ID" value="NZ_CP043450.1"/>
</dbReference>
<feature type="domain" description="RNA polymerase sigma factor 70 region 4 type 2" evidence="6">
    <location>
        <begin position="123"/>
        <end position="172"/>
    </location>
</feature>
<dbReference type="Gene3D" id="1.10.1740.10">
    <property type="match status" value="1"/>
</dbReference>
<dbReference type="SUPFAM" id="SSF88659">
    <property type="entry name" value="Sigma3 and sigma4 domains of RNA polymerase sigma factors"/>
    <property type="match status" value="1"/>
</dbReference>
<accession>A0A5C1HSK9</accession>
<dbReference type="InterPro" id="IPR013249">
    <property type="entry name" value="RNA_pol_sigma70_r4_t2"/>
</dbReference>
<dbReference type="GO" id="GO:0003677">
    <property type="term" value="F:DNA binding"/>
    <property type="evidence" value="ECO:0007669"/>
    <property type="project" value="InterPro"/>
</dbReference>
<dbReference type="SUPFAM" id="SSF88946">
    <property type="entry name" value="Sigma2 domain of RNA polymerase sigma factors"/>
    <property type="match status" value="1"/>
</dbReference>
<keyword evidence="2" id="KW-0805">Transcription regulation</keyword>
<keyword evidence="8" id="KW-1185">Reference proteome</keyword>
<dbReference type="InterPro" id="IPR014327">
    <property type="entry name" value="RNA_pol_sigma70_bacteroid"/>
</dbReference>
<dbReference type="InterPro" id="IPR013324">
    <property type="entry name" value="RNA_pol_sigma_r3/r4-like"/>
</dbReference>
<dbReference type="KEGG" id="mrub:DEO27_000420"/>
<dbReference type="PANTHER" id="PTHR43133">
    <property type="entry name" value="RNA POLYMERASE ECF-TYPE SIGMA FACTO"/>
    <property type="match status" value="1"/>
</dbReference>
<evidence type="ECO:0000313" key="7">
    <source>
        <dbReference type="EMBL" id="QEM08545.1"/>
    </source>
</evidence>
<dbReference type="CDD" id="cd06171">
    <property type="entry name" value="Sigma70_r4"/>
    <property type="match status" value="1"/>
</dbReference>
<organism evidence="7 8">
    <name type="scientific">Mucilaginibacter rubeus</name>
    <dbReference type="NCBI Taxonomy" id="2027860"/>
    <lineage>
        <taxon>Bacteria</taxon>
        <taxon>Pseudomonadati</taxon>
        <taxon>Bacteroidota</taxon>
        <taxon>Sphingobacteriia</taxon>
        <taxon>Sphingobacteriales</taxon>
        <taxon>Sphingobacteriaceae</taxon>
        <taxon>Mucilaginibacter</taxon>
    </lineage>
</organism>
<dbReference type="GO" id="GO:0016987">
    <property type="term" value="F:sigma factor activity"/>
    <property type="evidence" value="ECO:0007669"/>
    <property type="project" value="UniProtKB-KW"/>
</dbReference>
<dbReference type="Gene3D" id="1.10.10.10">
    <property type="entry name" value="Winged helix-like DNA-binding domain superfamily/Winged helix DNA-binding domain"/>
    <property type="match status" value="1"/>
</dbReference>
<sequence length="190" mass="21973">MAALQSLTDPELISLLKEGREDAFTEIYLRYWKLLYNSANSVLANDELAKDIVQNVFISIWQRRADVEIQNLKAYLQQAVRFAVFKSIREQKVNDAFYERLAQVTVEIIHDNPLLYKEQQALLNMLINTLPLDCREAYHLSREENLTYKQIAFQLGISEKTVEKRLSKSLNHIRNGLTVGTCVAVIMHCV</sequence>
<dbReference type="PANTHER" id="PTHR43133:SF46">
    <property type="entry name" value="RNA POLYMERASE SIGMA-70 FACTOR ECF SUBFAMILY"/>
    <property type="match status" value="1"/>
</dbReference>
<dbReference type="NCBIfam" id="TIGR02937">
    <property type="entry name" value="sigma70-ECF"/>
    <property type="match status" value="1"/>
</dbReference>
<dbReference type="EMBL" id="CP043450">
    <property type="protein sequence ID" value="QEM08545.1"/>
    <property type="molecule type" value="Genomic_DNA"/>
</dbReference>
<dbReference type="Proteomes" id="UP000251402">
    <property type="component" value="Chromosome"/>
</dbReference>